<accession>A0A081C4U4</accession>
<evidence type="ECO:0000259" key="1">
    <source>
        <dbReference type="Pfam" id="PF13391"/>
    </source>
</evidence>
<dbReference type="AlphaFoldDB" id="A0A081C4U4"/>
<protein>
    <recommendedName>
        <fullName evidence="1">HNH nuclease domain-containing protein</fullName>
    </recommendedName>
</protein>
<sequence length="99" mass="11546">MTGCQETRILRASHIKPWRVCNNFERLDVFNGLLLLPNLDAAFDQGLITFDRQGKIMISPSFRKSASMLGITEDMKIQLDERHQTYLAYHRDMYRGNIL</sequence>
<proteinExistence type="predicted"/>
<gene>
    <name evidence="2" type="ORF">U27_06584</name>
</gene>
<dbReference type="HOGENOM" id="CLU_094932_1_0_0"/>
<dbReference type="InterPro" id="IPR003615">
    <property type="entry name" value="HNH_nuc"/>
</dbReference>
<reference evidence="2" key="1">
    <citation type="journal article" date="2015" name="PeerJ">
        <title>First genomic representation of candidate bacterial phylum KSB3 points to enhanced environmental sensing as a trigger of wastewater bulking.</title>
        <authorList>
            <person name="Sekiguchi Y."/>
            <person name="Ohashi A."/>
            <person name="Parks D.H."/>
            <person name="Yamauchi T."/>
            <person name="Tyson G.W."/>
            <person name="Hugenholtz P."/>
        </authorList>
    </citation>
    <scope>NUCLEOTIDE SEQUENCE [LARGE SCALE GENOMIC DNA]</scope>
</reference>
<dbReference type="EMBL" id="DF820470">
    <property type="protein sequence ID" value="GAK59599.1"/>
    <property type="molecule type" value="Genomic_DNA"/>
</dbReference>
<keyword evidence="3" id="KW-1185">Reference proteome</keyword>
<feature type="domain" description="HNH nuclease" evidence="1">
    <location>
        <begin position="2"/>
        <end position="51"/>
    </location>
</feature>
<dbReference type="STRING" id="1499967.U27_06584"/>
<dbReference type="Proteomes" id="UP000030661">
    <property type="component" value="Unassembled WGS sequence"/>
</dbReference>
<evidence type="ECO:0000313" key="3">
    <source>
        <dbReference type="Proteomes" id="UP000030661"/>
    </source>
</evidence>
<evidence type="ECO:0000313" key="2">
    <source>
        <dbReference type="EMBL" id="GAK59599.1"/>
    </source>
</evidence>
<dbReference type="Pfam" id="PF13391">
    <property type="entry name" value="HNH_2"/>
    <property type="match status" value="1"/>
</dbReference>
<name>A0A081C4U4_VECG1</name>
<organism evidence="2">
    <name type="scientific">Vecturithrix granuli</name>
    <dbReference type="NCBI Taxonomy" id="1499967"/>
    <lineage>
        <taxon>Bacteria</taxon>
        <taxon>Candidatus Moduliflexota</taxon>
        <taxon>Candidatus Vecturitrichia</taxon>
        <taxon>Candidatus Vecturitrichales</taxon>
        <taxon>Candidatus Vecturitrichaceae</taxon>
        <taxon>Candidatus Vecturithrix</taxon>
    </lineage>
</organism>